<dbReference type="KEGG" id="cil:EG358_08365"/>
<feature type="domain" description="DUF4099" evidence="2">
    <location>
        <begin position="155"/>
        <end position="235"/>
    </location>
</feature>
<dbReference type="GeneID" id="303673709"/>
<reference evidence="3 5" key="1">
    <citation type="submission" date="2017-01" db="EMBL/GenBank/DDBJ databases">
        <authorList>
            <person name="Varghese N."/>
            <person name="Submissions S."/>
        </authorList>
    </citation>
    <scope>NUCLEOTIDE SEQUENCE [LARGE SCALE GENOMIC DNA]</scope>
    <source>
        <strain evidence="3 5">ATCC 27950</strain>
    </source>
</reference>
<evidence type="ECO:0000313" key="5">
    <source>
        <dbReference type="Proteomes" id="UP000185725"/>
    </source>
</evidence>
<dbReference type="AlphaFoldDB" id="A0A381FBU6"/>
<dbReference type="Pfam" id="PF13101">
    <property type="entry name" value="DUF3945"/>
    <property type="match status" value="1"/>
</dbReference>
<dbReference type="OrthoDB" id="1081890at2"/>
<feature type="domain" description="DUF3945" evidence="1">
    <location>
        <begin position="296"/>
        <end position="349"/>
    </location>
</feature>
<proteinExistence type="predicted"/>
<reference evidence="4 6" key="2">
    <citation type="submission" date="2018-06" db="EMBL/GenBank/DDBJ databases">
        <authorList>
            <consortium name="Pathogen Informatics"/>
            <person name="Doyle S."/>
        </authorList>
    </citation>
    <scope>NUCLEOTIDE SEQUENCE [LARGE SCALE GENOMIC DNA]</scope>
    <source>
        <strain evidence="4 6">NCTC13560</strain>
    </source>
</reference>
<dbReference type="InterPro" id="IPR025343">
    <property type="entry name" value="DUF4099"/>
</dbReference>
<sequence>MKKIVNNTVISEVSTLLVLRHRSNSVGIVQEVNQYGNLIDVLPDRNTSDTVIRVESSEDSFMNFYADFYHQLKNPAEYSFFKVREYGARETAISLQNYVESSSDEERKDLEKYAVAIETVETFRNKKYADREASVGNNDFKDHSSVLRSNFEYRYQIEDIPWERLAEIGLDRKKLESIGALESLLKGYKTAMLIPILLRDGNSINTIDARLQLRLDNRGEVLVCIHRVQDKPDFEKMFGGHRFSKEDKVNLLKFGNMGRVVELVDESTGELVSSLVSMDRLTNELISLRMDFVRIPHVICGVTLSLEQRKILREGKSLFVENMLSKKGRLFSARLQFNAEKQGVEFLFDRILKGFRKKSQEDLVREVPTMFRGKYLRKWQMEKLKAGEAAYISGLVSELGKQYQGYMRFDKETWRILFSFKNPNAKKKINV</sequence>
<evidence type="ECO:0000313" key="4">
    <source>
        <dbReference type="EMBL" id="SUX43948.1"/>
    </source>
</evidence>
<dbReference type="Proteomes" id="UP000255231">
    <property type="component" value="Unassembled WGS sequence"/>
</dbReference>
<dbReference type="Pfam" id="PF13351">
    <property type="entry name" value="DUF4099"/>
    <property type="match status" value="1"/>
</dbReference>
<gene>
    <name evidence="4" type="ORF">NCTC13560_02287</name>
    <name evidence="3" type="ORF">SAMN05421682_110107</name>
</gene>
<keyword evidence="5" id="KW-1185">Reference proteome</keyword>
<protein>
    <submittedName>
        <fullName evidence="4">Uncharacterized protein</fullName>
    </submittedName>
</protein>
<dbReference type="RefSeq" id="WP_076561623.1">
    <property type="nucleotide sequence ID" value="NZ_CP033929.1"/>
</dbReference>
<dbReference type="InterPro" id="IPR025222">
    <property type="entry name" value="DUF3945"/>
</dbReference>
<dbReference type="EMBL" id="UFVS01000001">
    <property type="protein sequence ID" value="SUX43948.1"/>
    <property type="molecule type" value="Genomic_DNA"/>
</dbReference>
<name>A0A381FBU6_9FLAO</name>
<accession>A0A381FBU6</accession>
<dbReference type="EMBL" id="FTMF01000010">
    <property type="protein sequence ID" value="SIQ94395.1"/>
    <property type="molecule type" value="Genomic_DNA"/>
</dbReference>
<evidence type="ECO:0000313" key="6">
    <source>
        <dbReference type="Proteomes" id="UP000255231"/>
    </source>
</evidence>
<evidence type="ECO:0000259" key="2">
    <source>
        <dbReference type="Pfam" id="PF13351"/>
    </source>
</evidence>
<dbReference type="Proteomes" id="UP000185725">
    <property type="component" value="Unassembled WGS sequence"/>
</dbReference>
<evidence type="ECO:0000259" key="1">
    <source>
        <dbReference type="Pfam" id="PF13101"/>
    </source>
</evidence>
<evidence type="ECO:0000313" key="3">
    <source>
        <dbReference type="EMBL" id="SIQ94395.1"/>
    </source>
</evidence>
<organism evidence="4 6">
    <name type="scientific">Chryseobacterium indoltheticum</name>
    <dbReference type="NCBI Taxonomy" id="254"/>
    <lineage>
        <taxon>Bacteria</taxon>
        <taxon>Pseudomonadati</taxon>
        <taxon>Bacteroidota</taxon>
        <taxon>Flavobacteriia</taxon>
        <taxon>Flavobacteriales</taxon>
        <taxon>Weeksellaceae</taxon>
        <taxon>Chryseobacterium group</taxon>
        <taxon>Chryseobacterium</taxon>
    </lineage>
</organism>